<feature type="signal peptide" evidence="2">
    <location>
        <begin position="1"/>
        <end position="23"/>
    </location>
</feature>
<evidence type="ECO:0000256" key="2">
    <source>
        <dbReference type="SAM" id="SignalP"/>
    </source>
</evidence>
<sequence>MIRFATASLAAMAALAMTAPAHAQTDAGDKVRMVIIYGDDARPEAEGDEILVVATMPESERYRIPEQLRLSDDPANSAWAQRVERFDFVGDFGTLSCSPSGAGGITGCTQDLIDAAYGARREGSNVRFSQLIEAARAERLSTIDADAAAEQERVESIEREYMERLERERQAEVPGEEGAALPAPESSGPVDDGGEDASGLDRDPGTS</sequence>
<evidence type="ECO:0000313" key="5">
    <source>
        <dbReference type="Proteomes" id="UP000446786"/>
    </source>
</evidence>
<evidence type="ECO:0000256" key="1">
    <source>
        <dbReference type="SAM" id="MobiDB-lite"/>
    </source>
</evidence>
<accession>A0A845AWJ0</accession>
<reference evidence="4 5" key="1">
    <citation type="submission" date="2019-12" db="EMBL/GenBank/DDBJ databases">
        <title>Genomic-based taxomic classification of the family Erythrobacteraceae.</title>
        <authorList>
            <person name="Xu L."/>
        </authorList>
    </citation>
    <scope>NUCLEOTIDE SEQUENCE [LARGE SCALE GENOMIC DNA]</scope>
    <source>
        <strain evidence="4 5">JCM 16677</strain>
    </source>
</reference>
<dbReference type="AlphaFoldDB" id="A0A845AWJ0"/>
<gene>
    <name evidence="3" type="ORF">GRI94_03560</name>
    <name evidence="4" type="ORF">GRI94_17650</name>
</gene>
<proteinExistence type="predicted"/>
<feature type="chain" id="PRO_5044663623" evidence="2">
    <location>
        <begin position="24"/>
        <end position="207"/>
    </location>
</feature>
<feature type="region of interest" description="Disordered" evidence="1">
    <location>
        <begin position="159"/>
        <end position="207"/>
    </location>
</feature>
<dbReference type="Proteomes" id="UP000446786">
    <property type="component" value="Unassembled WGS sequence"/>
</dbReference>
<protein>
    <submittedName>
        <fullName evidence="4">Uncharacterized protein</fullName>
    </submittedName>
</protein>
<feature type="compositionally biased region" description="Basic and acidic residues" evidence="1">
    <location>
        <begin position="159"/>
        <end position="171"/>
    </location>
</feature>
<dbReference type="RefSeq" id="WP_160778395.1">
    <property type="nucleotide sequence ID" value="NZ_BAAAZF010000001.1"/>
</dbReference>
<organism evidence="4 5">
    <name type="scientific">Parerythrobacter jejuensis</name>
    <dbReference type="NCBI Taxonomy" id="795812"/>
    <lineage>
        <taxon>Bacteria</taxon>
        <taxon>Pseudomonadati</taxon>
        <taxon>Pseudomonadota</taxon>
        <taxon>Alphaproteobacteria</taxon>
        <taxon>Sphingomonadales</taxon>
        <taxon>Erythrobacteraceae</taxon>
        <taxon>Parerythrobacter</taxon>
    </lineage>
</organism>
<evidence type="ECO:0000313" key="3">
    <source>
        <dbReference type="EMBL" id="MXP30897.1"/>
    </source>
</evidence>
<name>A0A845AWJ0_9SPHN</name>
<dbReference type="OrthoDB" id="7391233at2"/>
<keyword evidence="5" id="KW-1185">Reference proteome</keyword>
<comment type="caution">
    <text evidence="4">The sequence shown here is derived from an EMBL/GenBank/DDBJ whole genome shotgun (WGS) entry which is preliminary data.</text>
</comment>
<dbReference type="EMBL" id="WTYE01000001">
    <property type="protein sequence ID" value="MXP30897.1"/>
    <property type="molecule type" value="Genomic_DNA"/>
</dbReference>
<keyword evidence="2" id="KW-0732">Signal</keyword>
<dbReference type="EMBL" id="WTYE01000001">
    <property type="protein sequence ID" value="MXP33657.1"/>
    <property type="molecule type" value="Genomic_DNA"/>
</dbReference>
<evidence type="ECO:0000313" key="4">
    <source>
        <dbReference type="EMBL" id="MXP33657.1"/>
    </source>
</evidence>